<proteinExistence type="predicted"/>
<dbReference type="Gene3D" id="3.30.40.10">
    <property type="entry name" value="Zinc/RING finger domain, C3HC4 (zinc finger)"/>
    <property type="match status" value="1"/>
</dbReference>
<dbReference type="InterPro" id="IPR004865">
    <property type="entry name" value="HSR_dom"/>
</dbReference>
<dbReference type="InterPro" id="IPR011011">
    <property type="entry name" value="Znf_FYVE_PHD"/>
</dbReference>
<dbReference type="Pfam" id="PF00439">
    <property type="entry name" value="Bromodomain"/>
    <property type="match status" value="1"/>
</dbReference>
<dbReference type="GO" id="GO:0000981">
    <property type="term" value="F:DNA-binding transcription factor activity, RNA polymerase II-specific"/>
    <property type="evidence" value="ECO:0007669"/>
    <property type="project" value="TreeGrafter"/>
</dbReference>
<feature type="compositionally biased region" description="Basic and acidic residues" evidence="7">
    <location>
        <begin position="420"/>
        <end position="435"/>
    </location>
</feature>
<dbReference type="PROSITE" id="PS50014">
    <property type="entry name" value="BROMODOMAIN_2"/>
    <property type="match status" value="1"/>
</dbReference>
<evidence type="ECO:0000256" key="1">
    <source>
        <dbReference type="ARBA" id="ARBA00022553"/>
    </source>
</evidence>
<dbReference type="GO" id="GO:0003677">
    <property type="term" value="F:DNA binding"/>
    <property type="evidence" value="ECO:0007669"/>
    <property type="project" value="InterPro"/>
</dbReference>
<evidence type="ECO:0000313" key="11">
    <source>
        <dbReference type="EMBL" id="KAG8520879.1"/>
    </source>
</evidence>
<evidence type="ECO:0000256" key="4">
    <source>
        <dbReference type="ARBA" id="ARBA00022833"/>
    </source>
</evidence>
<feature type="region of interest" description="Disordered" evidence="7">
    <location>
        <begin position="366"/>
        <end position="461"/>
    </location>
</feature>
<evidence type="ECO:0000259" key="10">
    <source>
        <dbReference type="PROSITE" id="PS51414"/>
    </source>
</evidence>
<organism evidence="11 12">
    <name type="scientific">Galemys pyrenaicus</name>
    <name type="common">Iberian desman</name>
    <name type="synonym">Pyrenean desman</name>
    <dbReference type="NCBI Taxonomy" id="202257"/>
    <lineage>
        <taxon>Eukaryota</taxon>
        <taxon>Metazoa</taxon>
        <taxon>Chordata</taxon>
        <taxon>Craniata</taxon>
        <taxon>Vertebrata</taxon>
        <taxon>Euteleostomi</taxon>
        <taxon>Mammalia</taxon>
        <taxon>Eutheria</taxon>
        <taxon>Laurasiatheria</taxon>
        <taxon>Eulipotyphla</taxon>
        <taxon>Talpidae</taxon>
        <taxon>Galemys</taxon>
    </lineage>
</organism>
<dbReference type="Pfam" id="PF01342">
    <property type="entry name" value="SAND"/>
    <property type="match status" value="1"/>
</dbReference>
<evidence type="ECO:0000256" key="5">
    <source>
        <dbReference type="ARBA" id="ARBA00023117"/>
    </source>
</evidence>
<feature type="compositionally biased region" description="Basic and acidic residues" evidence="7">
    <location>
        <begin position="263"/>
        <end position="273"/>
    </location>
</feature>
<dbReference type="InterPro" id="IPR000770">
    <property type="entry name" value="SAND_dom"/>
</dbReference>
<dbReference type="InterPro" id="IPR043563">
    <property type="entry name" value="Sp110/Sp140/Sp140L-like"/>
</dbReference>
<evidence type="ECO:0000259" key="8">
    <source>
        <dbReference type="PROSITE" id="PS50014"/>
    </source>
</evidence>
<dbReference type="SMART" id="SM00249">
    <property type="entry name" value="PHD"/>
    <property type="match status" value="1"/>
</dbReference>
<dbReference type="Gene3D" id="3.10.390.10">
    <property type="entry name" value="SAND domain-like"/>
    <property type="match status" value="1"/>
</dbReference>
<feature type="domain" description="Bromo" evidence="8">
    <location>
        <begin position="606"/>
        <end position="668"/>
    </location>
</feature>
<sequence>MSTESQSPGEWGPQEQDLRKIVFRLFKENKTKIAIAITKEFPFLMTIRDLGLISEQKYKEFMDSCGNLVPVERVMYDVLDELEKNFDKRIMETLFNWVNMNAYPNLIQIYNNLGRELSYHFPFQELEDPPETLNLQANSVQVRSEPRKKQVDVPKNLSKQRPVTSDFPKTLTKENRRGRSAHQQPREKSTGGPGSTELGDWCLLDIKTGDEQGPVLSMSLLAWWHIGARGDHTLLRARGGCGLGTGTEPDDAEGALRTDDVSREAGIEGDGGRKSGPVIGVERPRTKEKMSRSAEQAGQRGARDGRVEGSVRPGGRATLCLLCRRRGRAGGGGRKHGQSRGLGLSCGPGAVSLLGRRLSCTRLAHCSSSESFDPEAPQVTSEEDPEEGPSEVPQVTVEEDPDEGPSEAPQMTVEEDPDEGPSHRNCAREAEDGHTGLDAWDEEQSQQALSSPGTSGMTGKCQEIGTLDKFQAEDSNTGLDLWDEEQSQQALSSPGTSGTAGTWVRCIQGEDGVWFTPRAFEVRGGRARSKNWKISVRCGGSTLKRLMKRRQQRFGGNTSVDPCPENSDTCEVCRTGGVLLCCDTCPRSFHEDCHIPPVEIERSVSRDAGGTLILLVTVPLIYFSHQIKEISEKLKEPMWLDKIKKRLNMQRYSQVEEFVQDMRLIFQNHRASYKSVNFGLMGLKLEAEFEKNFKEVFAIQETNNEDDGDSLAAE</sequence>
<dbReference type="PANTHER" id="PTHR46386:SF8">
    <property type="entry name" value="NUCLEAR BODY PROTEIN SP140"/>
    <property type="match status" value="1"/>
</dbReference>
<dbReference type="SMART" id="SM00297">
    <property type="entry name" value="BROMO"/>
    <property type="match status" value="1"/>
</dbReference>
<dbReference type="InterPro" id="IPR019787">
    <property type="entry name" value="Znf_PHD-finger"/>
</dbReference>
<keyword evidence="1" id="KW-0597">Phosphoprotein</keyword>
<keyword evidence="4" id="KW-0862">Zinc</keyword>
<evidence type="ECO:0000256" key="3">
    <source>
        <dbReference type="ARBA" id="ARBA00022771"/>
    </source>
</evidence>
<dbReference type="InterPro" id="IPR010919">
    <property type="entry name" value="SAND-like_dom_sf"/>
</dbReference>
<dbReference type="InterPro" id="IPR013083">
    <property type="entry name" value="Znf_RING/FYVE/PHD"/>
</dbReference>
<reference evidence="11" key="1">
    <citation type="journal article" date="2021" name="Evol. Appl.">
        <title>The genome of the Pyrenean desman and the effects of bottlenecks and inbreeding on the genomic landscape of an endangered species.</title>
        <authorList>
            <person name="Escoda L."/>
            <person name="Castresana J."/>
        </authorList>
    </citation>
    <scope>NUCLEOTIDE SEQUENCE</scope>
    <source>
        <strain evidence="11">IBE-C5619</strain>
    </source>
</reference>
<dbReference type="GO" id="GO:0008270">
    <property type="term" value="F:zinc ion binding"/>
    <property type="evidence" value="ECO:0007669"/>
    <property type="project" value="UniProtKB-KW"/>
</dbReference>
<dbReference type="InterPro" id="IPR001965">
    <property type="entry name" value="Znf_PHD"/>
</dbReference>
<dbReference type="InterPro" id="IPR001487">
    <property type="entry name" value="Bromodomain"/>
</dbReference>
<evidence type="ECO:0000259" key="9">
    <source>
        <dbReference type="PROSITE" id="PS50864"/>
    </source>
</evidence>
<dbReference type="SUPFAM" id="SSF63763">
    <property type="entry name" value="SAND domain-like"/>
    <property type="match status" value="1"/>
</dbReference>
<dbReference type="InterPro" id="IPR036427">
    <property type="entry name" value="Bromodomain-like_sf"/>
</dbReference>
<dbReference type="SUPFAM" id="SSF47370">
    <property type="entry name" value="Bromodomain"/>
    <property type="match status" value="1"/>
</dbReference>
<dbReference type="EMBL" id="JAGFMF010011501">
    <property type="protein sequence ID" value="KAG8520879.1"/>
    <property type="molecule type" value="Genomic_DNA"/>
</dbReference>
<feature type="region of interest" description="Disordered" evidence="7">
    <location>
        <begin position="139"/>
        <end position="198"/>
    </location>
</feature>
<dbReference type="SMART" id="SM00258">
    <property type="entry name" value="SAND"/>
    <property type="match status" value="1"/>
</dbReference>
<keyword evidence="2" id="KW-0479">Metal-binding</keyword>
<keyword evidence="5 6" id="KW-0103">Bromodomain</keyword>
<accession>A0A8J6B8Q4</accession>
<dbReference type="Pfam" id="PF00628">
    <property type="entry name" value="PHD"/>
    <property type="match status" value="1"/>
</dbReference>
<dbReference type="SUPFAM" id="SSF57903">
    <property type="entry name" value="FYVE/PHD zinc finger"/>
    <property type="match status" value="1"/>
</dbReference>
<feature type="domain" description="HSR" evidence="10">
    <location>
        <begin position="2"/>
        <end position="118"/>
    </location>
</feature>
<name>A0A8J6B8Q4_GALPY</name>
<evidence type="ECO:0000313" key="12">
    <source>
        <dbReference type="Proteomes" id="UP000700334"/>
    </source>
</evidence>
<feature type="domain" description="SAND" evidence="9">
    <location>
        <begin position="501"/>
        <end position="553"/>
    </location>
</feature>
<comment type="caution">
    <text evidence="11">The sequence shown here is derived from an EMBL/GenBank/DDBJ whole genome shotgun (WGS) entry which is preliminary data.</text>
</comment>
<dbReference type="GO" id="GO:0005634">
    <property type="term" value="C:nucleus"/>
    <property type="evidence" value="ECO:0007669"/>
    <property type="project" value="InterPro"/>
</dbReference>
<dbReference type="Gene3D" id="1.20.920.10">
    <property type="entry name" value="Bromodomain-like"/>
    <property type="match status" value="1"/>
</dbReference>
<feature type="region of interest" description="Disordered" evidence="7">
    <location>
        <begin position="263"/>
        <end position="311"/>
    </location>
</feature>
<feature type="compositionally biased region" description="Polar residues" evidence="7">
    <location>
        <begin position="445"/>
        <end position="457"/>
    </location>
</feature>
<feature type="compositionally biased region" description="Basic and acidic residues" evidence="7">
    <location>
        <begin position="282"/>
        <end position="292"/>
    </location>
</feature>
<dbReference type="PROSITE" id="PS50864">
    <property type="entry name" value="SAND"/>
    <property type="match status" value="1"/>
</dbReference>
<keyword evidence="12" id="KW-1185">Reference proteome</keyword>
<dbReference type="Pfam" id="PF03172">
    <property type="entry name" value="HSR"/>
    <property type="match status" value="1"/>
</dbReference>
<dbReference type="PANTHER" id="PTHR46386">
    <property type="entry name" value="NUCLEAR BODY PROTEIN SP140"/>
    <property type="match status" value="1"/>
</dbReference>
<dbReference type="AlphaFoldDB" id="A0A8J6B8Q4"/>
<dbReference type="OrthoDB" id="9666133at2759"/>
<gene>
    <name evidence="11" type="ORF">J0S82_013999</name>
</gene>
<keyword evidence="3" id="KW-0863">Zinc-finger</keyword>
<dbReference type="CDD" id="cd15626">
    <property type="entry name" value="PHD_SP110_140"/>
    <property type="match status" value="1"/>
</dbReference>
<evidence type="ECO:0000256" key="7">
    <source>
        <dbReference type="SAM" id="MobiDB-lite"/>
    </source>
</evidence>
<dbReference type="Proteomes" id="UP000700334">
    <property type="component" value="Unassembled WGS sequence"/>
</dbReference>
<evidence type="ECO:0000256" key="2">
    <source>
        <dbReference type="ARBA" id="ARBA00022723"/>
    </source>
</evidence>
<protein>
    <submittedName>
        <fullName evidence="11">Nuclear body protein SP140-like protein</fullName>
    </submittedName>
</protein>
<evidence type="ECO:0000256" key="6">
    <source>
        <dbReference type="PROSITE-ProRule" id="PRU00035"/>
    </source>
</evidence>
<dbReference type="PROSITE" id="PS51414">
    <property type="entry name" value="HSR"/>
    <property type="match status" value="1"/>
</dbReference>